<accession>A0ABV6I9A1</accession>
<dbReference type="CDD" id="cd08946">
    <property type="entry name" value="SDR_e"/>
    <property type="match status" value="1"/>
</dbReference>
<organism evidence="2 3">
    <name type="scientific">Undibacterium danionis</name>
    <dbReference type="NCBI Taxonomy" id="1812100"/>
    <lineage>
        <taxon>Bacteria</taxon>
        <taxon>Pseudomonadati</taxon>
        <taxon>Pseudomonadota</taxon>
        <taxon>Betaproteobacteria</taxon>
        <taxon>Burkholderiales</taxon>
        <taxon>Oxalobacteraceae</taxon>
        <taxon>Undibacterium</taxon>
    </lineage>
</organism>
<dbReference type="InterPro" id="IPR001509">
    <property type="entry name" value="Epimerase_deHydtase"/>
</dbReference>
<feature type="domain" description="NAD-dependent epimerase/dehydratase" evidence="1">
    <location>
        <begin position="8"/>
        <end position="203"/>
    </location>
</feature>
<comment type="caution">
    <text evidence="2">The sequence shown here is derived from an EMBL/GenBank/DDBJ whole genome shotgun (WGS) entry which is preliminary data.</text>
</comment>
<evidence type="ECO:0000313" key="3">
    <source>
        <dbReference type="Proteomes" id="UP001589844"/>
    </source>
</evidence>
<evidence type="ECO:0000259" key="1">
    <source>
        <dbReference type="Pfam" id="PF01370"/>
    </source>
</evidence>
<dbReference type="InterPro" id="IPR050177">
    <property type="entry name" value="Lipid_A_modif_metabolic_enz"/>
</dbReference>
<dbReference type="SUPFAM" id="SSF51735">
    <property type="entry name" value="NAD(P)-binding Rossmann-fold domains"/>
    <property type="match status" value="1"/>
</dbReference>
<protein>
    <submittedName>
        <fullName evidence="2">NAD-dependent epimerase/dehydratase family protein</fullName>
    </submittedName>
</protein>
<dbReference type="Pfam" id="PF01370">
    <property type="entry name" value="Epimerase"/>
    <property type="match status" value="1"/>
</dbReference>
<name>A0ABV6I9A1_9BURK</name>
<dbReference type="InterPro" id="IPR036291">
    <property type="entry name" value="NAD(P)-bd_dom_sf"/>
</dbReference>
<dbReference type="Proteomes" id="UP001589844">
    <property type="component" value="Unassembled WGS sequence"/>
</dbReference>
<dbReference type="PANTHER" id="PTHR43245">
    <property type="entry name" value="BIFUNCTIONAL POLYMYXIN RESISTANCE PROTEIN ARNA"/>
    <property type="match status" value="1"/>
</dbReference>
<keyword evidence="3" id="KW-1185">Reference proteome</keyword>
<gene>
    <name evidence="2" type="ORF">ACFFJH_01005</name>
</gene>
<sequence>MSLSLHATVIGGNGFVGRHLVHHLRHAGWRCDEIARDDKSIPSQTCGHVFYCAGLTADFRERPFDTVEAHVSYLGKWLQTAYFDSLTYLSSTRVYANAVSTSETADLSVNPNVAGDLYNLSKLMGESLSLQSTRPVHIVRLSNVYGEAMPEQNFLADIVRAAVRTNQVLFRSAPDSEKDYISVQEVVRALARIALSGDYGVINLASGKNTTNQMIADCLGKAGVLCRFEENAPVIQFPRIETQKLERIVGSRSSDLVQDLPSLLQQYGEAI</sequence>
<dbReference type="EMBL" id="JBHLXJ010000002">
    <property type="protein sequence ID" value="MFC0348373.1"/>
    <property type="molecule type" value="Genomic_DNA"/>
</dbReference>
<proteinExistence type="predicted"/>
<dbReference type="Gene3D" id="3.40.50.720">
    <property type="entry name" value="NAD(P)-binding Rossmann-like Domain"/>
    <property type="match status" value="1"/>
</dbReference>
<evidence type="ECO:0000313" key="2">
    <source>
        <dbReference type="EMBL" id="MFC0348373.1"/>
    </source>
</evidence>
<reference evidence="2 3" key="1">
    <citation type="submission" date="2024-09" db="EMBL/GenBank/DDBJ databases">
        <authorList>
            <person name="Sun Q."/>
            <person name="Mori K."/>
        </authorList>
    </citation>
    <scope>NUCLEOTIDE SEQUENCE [LARGE SCALE GENOMIC DNA]</scope>
    <source>
        <strain evidence="2 3">CCM 8677</strain>
    </source>
</reference>
<dbReference type="RefSeq" id="WP_390209429.1">
    <property type="nucleotide sequence ID" value="NZ_JBHLXJ010000002.1"/>
</dbReference>